<gene>
    <name evidence="1" type="ORF">CEXT_602221</name>
</gene>
<comment type="caution">
    <text evidence="1">The sequence shown here is derived from an EMBL/GenBank/DDBJ whole genome shotgun (WGS) entry which is preliminary data.</text>
</comment>
<dbReference type="Proteomes" id="UP001054945">
    <property type="component" value="Unassembled WGS sequence"/>
</dbReference>
<sequence length="144" mass="16375">MDQECPLSGHCGRPGIPRCPVFLLLPPPSGPREQFEGALCQHSGTRRDPSDNMLLKPQKDPLNYILHMTPEGSTRLYATSERSVRLYETPVIRKIPEIICFRSHQQNPSDSMLHQLKAKFIRLYAAHDASKIYQTICLHKPSAR</sequence>
<proteinExistence type="predicted"/>
<dbReference type="AlphaFoldDB" id="A0AAV4MT49"/>
<name>A0AAV4MT49_CAEEX</name>
<keyword evidence="2" id="KW-1185">Reference proteome</keyword>
<protein>
    <submittedName>
        <fullName evidence="1">Uncharacterized protein</fullName>
    </submittedName>
</protein>
<accession>A0AAV4MT49</accession>
<evidence type="ECO:0000313" key="2">
    <source>
        <dbReference type="Proteomes" id="UP001054945"/>
    </source>
</evidence>
<evidence type="ECO:0000313" key="1">
    <source>
        <dbReference type="EMBL" id="GIX75572.1"/>
    </source>
</evidence>
<reference evidence="1 2" key="1">
    <citation type="submission" date="2021-06" db="EMBL/GenBank/DDBJ databases">
        <title>Caerostris extrusa draft genome.</title>
        <authorList>
            <person name="Kono N."/>
            <person name="Arakawa K."/>
        </authorList>
    </citation>
    <scope>NUCLEOTIDE SEQUENCE [LARGE SCALE GENOMIC DNA]</scope>
</reference>
<dbReference type="EMBL" id="BPLR01020179">
    <property type="protein sequence ID" value="GIX75572.1"/>
    <property type="molecule type" value="Genomic_DNA"/>
</dbReference>
<organism evidence="1 2">
    <name type="scientific">Caerostris extrusa</name>
    <name type="common">Bark spider</name>
    <name type="synonym">Caerostris bankana</name>
    <dbReference type="NCBI Taxonomy" id="172846"/>
    <lineage>
        <taxon>Eukaryota</taxon>
        <taxon>Metazoa</taxon>
        <taxon>Ecdysozoa</taxon>
        <taxon>Arthropoda</taxon>
        <taxon>Chelicerata</taxon>
        <taxon>Arachnida</taxon>
        <taxon>Araneae</taxon>
        <taxon>Araneomorphae</taxon>
        <taxon>Entelegynae</taxon>
        <taxon>Araneoidea</taxon>
        <taxon>Araneidae</taxon>
        <taxon>Caerostris</taxon>
    </lineage>
</organism>